<dbReference type="AlphaFoldDB" id="A0AAN9BZR8"/>
<evidence type="ECO:0000256" key="3">
    <source>
        <dbReference type="SAM" id="SignalP"/>
    </source>
</evidence>
<feature type="transmembrane region" description="Helical" evidence="2">
    <location>
        <begin position="259"/>
        <end position="283"/>
    </location>
</feature>
<evidence type="ECO:0000256" key="2">
    <source>
        <dbReference type="SAM" id="Phobius"/>
    </source>
</evidence>
<feature type="compositionally biased region" description="Low complexity" evidence="1">
    <location>
        <begin position="190"/>
        <end position="226"/>
    </location>
</feature>
<dbReference type="EMBL" id="JBAMIC010000001">
    <property type="protein sequence ID" value="KAK7114773.1"/>
    <property type="molecule type" value="Genomic_DNA"/>
</dbReference>
<keyword evidence="6" id="KW-1185">Reference proteome</keyword>
<evidence type="ECO:0000313" key="5">
    <source>
        <dbReference type="EMBL" id="KAK7114773.1"/>
    </source>
</evidence>
<dbReference type="PROSITE" id="PS50060">
    <property type="entry name" value="MAM_2"/>
    <property type="match status" value="1"/>
</dbReference>
<keyword evidence="2" id="KW-0812">Transmembrane</keyword>
<keyword evidence="2" id="KW-0472">Membrane</keyword>
<evidence type="ECO:0000259" key="4">
    <source>
        <dbReference type="PROSITE" id="PS50060"/>
    </source>
</evidence>
<accession>A0AAN9BZR8</accession>
<gene>
    <name evidence="5" type="ORF">V1264_000777</name>
</gene>
<name>A0AAN9BZR8_9CAEN</name>
<sequence>MEQTFALVSLLLLCMSLPTCAGGCHPHGPENCTFSRREFFSSNRAFCSWSLGNFTYVFGSVSENRTCAGLMFGKEKGNITSRTACSTEGKEHCLRLEYKFQRNDSIDLSVSIKDDGPDDVGSPMWTVSSGHGWNKATIPFNTTRNFNVVIIAAKRRPGHMAGILMSTVNVGDISYTKAPCLPPSFPAVSTNPTTQTSTPPTTKTMTTAGAKTNDSKSSPSDTPSKPAGNTVSVATPANDQDTRVGVQAVSVPPSNKTGLITACVIIVILVVVIIVLAVLVVVFRRKYLHLLEEERLQMYVQP</sequence>
<keyword evidence="2" id="KW-1133">Transmembrane helix</keyword>
<evidence type="ECO:0000313" key="6">
    <source>
        <dbReference type="Proteomes" id="UP001374579"/>
    </source>
</evidence>
<feature type="signal peptide" evidence="3">
    <location>
        <begin position="1"/>
        <end position="22"/>
    </location>
</feature>
<protein>
    <recommendedName>
        <fullName evidence="4">MAM domain-containing protein</fullName>
    </recommendedName>
</protein>
<proteinExistence type="predicted"/>
<evidence type="ECO:0000256" key="1">
    <source>
        <dbReference type="SAM" id="MobiDB-lite"/>
    </source>
</evidence>
<feature type="compositionally biased region" description="Polar residues" evidence="1">
    <location>
        <begin position="227"/>
        <end position="239"/>
    </location>
</feature>
<dbReference type="Pfam" id="PF00629">
    <property type="entry name" value="MAM"/>
    <property type="match status" value="1"/>
</dbReference>
<comment type="caution">
    <text evidence="5">The sequence shown here is derived from an EMBL/GenBank/DDBJ whole genome shotgun (WGS) entry which is preliminary data.</text>
</comment>
<dbReference type="Proteomes" id="UP001374579">
    <property type="component" value="Unassembled WGS sequence"/>
</dbReference>
<feature type="region of interest" description="Disordered" evidence="1">
    <location>
        <begin position="184"/>
        <end position="239"/>
    </location>
</feature>
<feature type="domain" description="MAM" evidence="4">
    <location>
        <begin position="92"/>
        <end position="182"/>
    </location>
</feature>
<dbReference type="Gene3D" id="2.60.120.200">
    <property type="match status" value="1"/>
</dbReference>
<dbReference type="InterPro" id="IPR000998">
    <property type="entry name" value="MAM_dom"/>
</dbReference>
<feature type="chain" id="PRO_5043012234" description="MAM domain-containing protein" evidence="3">
    <location>
        <begin position="23"/>
        <end position="302"/>
    </location>
</feature>
<dbReference type="GO" id="GO:0016020">
    <property type="term" value="C:membrane"/>
    <property type="evidence" value="ECO:0007669"/>
    <property type="project" value="InterPro"/>
</dbReference>
<organism evidence="5 6">
    <name type="scientific">Littorina saxatilis</name>
    <dbReference type="NCBI Taxonomy" id="31220"/>
    <lineage>
        <taxon>Eukaryota</taxon>
        <taxon>Metazoa</taxon>
        <taxon>Spiralia</taxon>
        <taxon>Lophotrochozoa</taxon>
        <taxon>Mollusca</taxon>
        <taxon>Gastropoda</taxon>
        <taxon>Caenogastropoda</taxon>
        <taxon>Littorinimorpha</taxon>
        <taxon>Littorinoidea</taxon>
        <taxon>Littorinidae</taxon>
        <taxon>Littorina</taxon>
    </lineage>
</organism>
<keyword evidence="3" id="KW-0732">Signal</keyword>
<reference evidence="5 6" key="1">
    <citation type="submission" date="2024-02" db="EMBL/GenBank/DDBJ databases">
        <title>Chromosome-scale genome assembly of the rough periwinkle Littorina saxatilis.</title>
        <authorList>
            <person name="De Jode A."/>
            <person name="Faria R."/>
            <person name="Formenti G."/>
            <person name="Sims Y."/>
            <person name="Smith T.P."/>
            <person name="Tracey A."/>
            <person name="Wood J.M.D."/>
            <person name="Zagrodzka Z.B."/>
            <person name="Johannesson K."/>
            <person name="Butlin R.K."/>
            <person name="Leder E.H."/>
        </authorList>
    </citation>
    <scope>NUCLEOTIDE SEQUENCE [LARGE SCALE GENOMIC DNA]</scope>
    <source>
        <strain evidence="5">Snail1</strain>
        <tissue evidence="5">Muscle</tissue>
    </source>
</reference>